<reference evidence="2 3" key="1">
    <citation type="submission" date="2019-03" db="EMBL/GenBank/DDBJ databases">
        <title>First draft genome of Liparis tanakae, snailfish: a comprehensive survey of snailfish specific genes.</title>
        <authorList>
            <person name="Kim W."/>
            <person name="Song I."/>
            <person name="Jeong J.-H."/>
            <person name="Kim D."/>
            <person name="Kim S."/>
            <person name="Ryu S."/>
            <person name="Song J.Y."/>
            <person name="Lee S.K."/>
        </authorList>
    </citation>
    <scope>NUCLEOTIDE SEQUENCE [LARGE SCALE GENOMIC DNA]</scope>
    <source>
        <tissue evidence="2">Muscle</tissue>
    </source>
</reference>
<comment type="caution">
    <text evidence="2">The sequence shown here is derived from an EMBL/GenBank/DDBJ whole genome shotgun (WGS) entry which is preliminary data.</text>
</comment>
<feature type="compositionally biased region" description="Polar residues" evidence="1">
    <location>
        <begin position="1"/>
        <end position="16"/>
    </location>
</feature>
<sequence>MPRCSSTGRPPSSQGDSLDSVGLLPSPSPLGSSARSSSGQSVVFSRESLIVYVRNWRDGPAPAERPLVRNDL</sequence>
<accession>A0A4Z2FEW3</accession>
<name>A0A4Z2FEW3_9TELE</name>
<keyword evidence="3" id="KW-1185">Reference proteome</keyword>
<proteinExistence type="predicted"/>
<evidence type="ECO:0000313" key="3">
    <source>
        <dbReference type="Proteomes" id="UP000314294"/>
    </source>
</evidence>
<feature type="compositionally biased region" description="Low complexity" evidence="1">
    <location>
        <begin position="17"/>
        <end position="41"/>
    </location>
</feature>
<protein>
    <submittedName>
        <fullName evidence="2">Uncharacterized protein</fullName>
    </submittedName>
</protein>
<organism evidence="2 3">
    <name type="scientific">Liparis tanakae</name>
    <name type="common">Tanaka's snailfish</name>
    <dbReference type="NCBI Taxonomy" id="230148"/>
    <lineage>
        <taxon>Eukaryota</taxon>
        <taxon>Metazoa</taxon>
        <taxon>Chordata</taxon>
        <taxon>Craniata</taxon>
        <taxon>Vertebrata</taxon>
        <taxon>Euteleostomi</taxon>
        <taxon>Actinopterygii</taxon>
        <taxon>Neopterygii</taxon>
        <taxon>Teleostei</taxon>
        <taxon>Neoteleostei</taxon>
        <taxon>Acanthomorphata</taxon>
        <taxon>Eupercaria</taxon>
        <taxon>Perciformes</taxon>
        <taxon>Cottioidei</taxon>
        <taxon>Cottales</taxon>
        <taxon>Liparidae</taxon>
        <taxon>Liparis</taxon>
    </lineage>
</organism>
<gene>
    <name evidence="2" type="ORF">EYF80_050115</name>
</gene>
<evidence type="ECO:0000256" key="1">
    <source>
        <dbReference type="SAM" id="MobiDB-lite"/>
    </source>
</evidence>
<dbReference type="AlphaFoldDB" id="A0A4Z2FEW3"/>
<feature type="region of interest" description="Disordered" evidence="1">
    <location>
        <begin position="1"/>
        <end position="41"/>
    </location>
</feature>
<dbReference type="Proteomes" id="UP000314294">
    <property type="component" value="Unassembled WGS sequence"/>
</dbReference>
<evidence type="ECO:0000313" key="2">
    <source>
        <dbReference type="EMBL" id="TNN39709.1"/>
    </source>
</evidence>
<dbReference type="EMBL" id="SRLO01001256">
    <property type="protein sequence ID" value="TNN39709.1"/>
    <property type="molecule type" value="Genomic_DNA"/>
</dbReference>